<accession>A0AA39Y165</accession>
<sequence length="374" mass="41387">MYKYHDVIAVCRESSEALVKLNNNHLRDTPSSTSRNTNSYNTYSLIRSPIYHPKLTMSGTAPLVDPGLVYVAYQRMADQGHGHTTALQHERFIRTLMVGWNGAQNTRNPAIRRVAMVASYFRRRYGDKLLDNIIEIKRLANLINTNAARSMSDFDQLIPATLPGTAPIVPALPPAAADRDGHLLNLCLFHLRGWFTWDLNVHDRFAHWAQQRADDPNVFLPRDELLNCWEFALYALVIAGRLPAAVLNGAYGALIRANATDQERTAVKNGLAVLNMLQHAANPVLYRDIANAGGLAMQDFRVGDVVILPEMAGAQGAEKIHHVALVVEDMQAGGGWKNLGVMHLTESGGEGTAFADCTTLDCVVHYNQMVLVRL</sequence>
<dbReference type="AlphaFoldDB" id="A0AA39Y165"/>
<dbReference type="EMBL" id="JAULSV010000005">
    <property type="protein sequence ID" value="KAK0643869.1"/>
    <property type="molecule type" value="Genomic_DNA"/>
</dbReference>
<evidence type="ECO:0000313" key="1">
    <source>
        <dbReference type="EMBL" id="KAK0643869.1"/>
    </source>
</evidence>
<organism evidence="1 2">
    <name type="scientific">Cercophora newfieldiana</name>
    <dbReference type="NCBI Taxonomy" id="92897"/>
    <lineage>
        <taxon>Eukaryota</taxon>
        <taxon>Fungi</taxon>
        <taxon>Dikarya</taxon>
        <taxon>Ascomycota</taxon>
        <taxon>Pezizomycotina</taxon>
        <taxon>Sordariomycetes</taxon>
        <taxon>Sordariomycetidae</taxon>
        <taxon>Sordariales</taxon>
        <taxon>Lasiosphaeriaceae</taxon>
        <taxon>Cercophora</taxon>
    </lineage>
</organism>
<name>A0AA39Y165_9PEZI</name>
<gene>
    <name evidence="1" type="ORF">B0T16DRAFT_416756</name>
</gene>
<protein>
    <submittedName>
        <fullName evidence="1">Uncharacterized protein</fullName>
    </submittedName>
</protein>
<reference evidence="1" key="1">
    <citation type="submission" date="2023-06" db="EMBL/GenBank/DDBJ databases">
        <title>Genome-scale phylogeny and comparative genomics of the fungal order Sordariales.</title>
        <authorList>
            <consortium name="Lawrence Berkeley National Laboratory"/>
            <person name="Hensen N."/>
            <person name="Bonometti L."/>
            <person name="Westerberg I."/>
            <person name="Brannstrom I.O."/>
            <person name="Guillou S."/>
            <person name="Cros-Aarteil S."/>
            <person name="Calhoun S."/>
            <person name="Haridas S."/>
            <person name="Kuo A."/>
            <person name="Mondo S."/>
            <person name="Pangilinan J."/>
            <person name="Riley R."/>
            <person name="Labutti K."/>
            <person name="Andreopoulos B."/>
            <person name="Lipzen A."/>
            <person name="Chen C."/>
            <person name="Yanf M."/>
            <person name="Daum C."/>
            <person name="Ng V."/>
            <person name="Clum A."/>
            <person name="Steindorff A."/>
            <person name="Ohm R."/>
            <person name="Martin F."/>
            <person name="Silar P."/>
            <person name="Natvig D."/>
            <person name="Lalanne C."/>
            <person name="Gautier V."/>
            <person name="Ament-Velasquez S.L."/>
            <person name="Kruys A."/>
            <person name="Hutchinson M.I."/>
            <person name="Powell A.J."/>
            <person name="Barry K."/>
            <person name="Miller A.N."/>
            <person name="Grigoriev I.V."/>
            <person name="Debuchy R."/>
            <person name="Gladieux P."/>
            <person name="Thoren M.H."/>
            <person name="Johannesson H."/>
        </authorList>
    </citation>
    <scope>NUCLEOTIDE SEQUENCE</scope>
    <source>
        <strain evidence="1">SMH2532-1</strain>
    </source>
</reference>
<comment type="caution">
    <text evidence="1">The sequence shown here is derived from an EMBL/GenBank/DDBJ whole genome shotgun (WGS) entry which is preliminary data.</text>
</comment>
<proteinExistence type="predicted"/>
<evidence type="ECO:0000313" key="2">
    <source>
        <dbReference type="Proteomes" id="UP001174936"/>
    </source>
</evidence>
<dbReference type="Proteomes" id="UP001174936">
    <property type="component" value="Unassembled WGS sequence"/>
</dbReference>
<keyword evidence="2" id="KW-1185">Reference proteome</keyword>